<dbReference type="InterPro" id="IPR015421">
    <property type="entry name" value="PyrdxlP-dep_Trfase_major"/>
</dbReference>
<reference evidence="7" key="1">
    <citation type="submission" date="2018-05" db="EMBL/GenBank/DDBJ databases">
        <authorList>
            <person name="Lanie J.A."/>
            <person name="Ng W.-L."/>
            <person name="Kazmierczak K.M."/>
            <person name="Andrzejewski T.M."/>
            <person name="Davidsen T.M."/>
            <person name="Wayne K.J."/>
            <person name="Tettelin H."/>
            <person name="Glass J.I."/>
            <person name="Rusch D."/>
            <person name="Podicherti R."/>
            <person name="Tsui H.-C.T."/>
            <person name="Winkler M.E."/>
        </authorList>
    </citation>
    <scope>NUCLEOTIDE SEQUENCE</scope>
</reference>
<dbReference type="GO" id="GO:0004125">
    <property type="term" value="F:L-seryl-tRNA(Sec) selenium transferase activity"/>
    <property type="evidence" value="ECO:0007669"/>
    <property type="project" value="InterPro"/>
</dbReference>
<keyword evidence="6" id="KW-0711">Selenium</keyword>
<dbReference type="AlphaFoldDB" id="A0A381SBD3"/>
<keyword evidence="5" id="KW-0648">Protein biosynthesis</keyword>
<evidence type="ECO:0000256" key="2">
    <source>
        <dbReference type="ARBA" id="ARBA00022490"/>
    </source>
</evidence>
<sequence>MSNRFSYLPSVNQVILEINNSIPLHDRYLKVIINKHIGFFRQKIKTGELDFNRDVLLEKIVKRVSLESLPSLVNIINGTGIVLHTGFGRAPFEGKRLRSLARRLDGYVNLEFNLSDGKRGDRLNHIDQHMAAICGSESSMMVNNNAAAVLLSLNTLSRGGEVICSRGQMVAIGGSFRIPDIIEKSNSVLIDVGTTNRTNISDYKKAITKKTKLLLWVHTSNYVVQGFTKNVSLDDLVSLGRAKRIPVMVDLGSGALLSLIEHGLPEELPVRNIVEQGVDITTFSGDKLLGGPQCGIIIGSKILIEKMKKNTLYRTMRCDKIKIGLMDETLHTYGETGFSKMNLTLNMLVTSRKVLKKRANRVISALPKSKIKKLGISVVDSSVEAGSGSLPVKSIESAALSFKPVYMKVSNLASAFRHGALPLVGYTFKNRFYIDLKAVLPHQVDRLTDAIDQV</sequence>
<dbReference type="Gene3D" id="3.40.640.10">
    <property type="entry name" value="Type I PLP-dependent aspartate aminotransferase-like (Major domain)"/>
    <property type="match status" value="1"/>
</dbReference>
<keyword evidence="2" id="KW-0963">Cytoplasm</keyword>
<keyword evidence="4" id="KW-0663">Pyridoxal phosphate</keyword>
<dbReference type="InterPro" id="IPR015424">
    <property type="entry name" value="PyrdxlP-dep_Trfase"/>
</dbReference>
<dbReference type="EMBL" id="UINC01002820">
    <property type="protein sequence ID" value="SVA00618.1"/>
    <property type="molecule type" value="Genomic_DNA"/>
</dbReference>
<keyword evidence="3" id="KW-0808">Transferase</keyword>
<evidence type="ECO:0000313" key="7">
    <source>
        <dbReference type="EMBL" id="SVA00618.1"/>
    </source>
</evidence>
<dbReference type="Gene3D" id="3.90.1150.180">
    <property type="match status" value="1"/>
</dbReference>
<proteinExistence type="inferred from homology"/>
<name>A0A381SBD3_9ZZZZ</name>
<evidence type="ECO:0000256" key="5">
    <source>
        <dbReference type="ARBA" id="ARBA00022917"/>
    </source>
</evidence>
<accession>A0A381SBD3</accession>
<dbReference type="GO" id="GO:0001514">
    <property type="term" value="P:selenocysteine incorporation"/>
    <property type="evidence" value="ECO:0007669"/>
    <property type="project" value="InterPro"/>
</dbReference>
<dbReference type="Pfam" id="PF03841">
    <property type="entry name" value="SelA"/>
    <property type="match status" value="1"/>
</dbReference>
<dbReference type="PANTHER" id="PTHR32328:SF0">
    <property type="entry name" value="L-SERYL-TRNA(SEC) SELENIUM TRANSFERASE"/>
    <property type="match status" value="1"/>
</dbReference>
<evidence type="ECO:0000256" key="6">
    <source>
        <dbReference type="ARBA" id="ARBA00023266"/>
    </source>
</evidence>
<evidence type="ECO:0008006" key="8">
    <source>
        <dbReference type="Google" id="ProtNLM"/>
    </source>
</evidence>
<dbReference type="InterPro" id="IPR018319">
    <property type="entry name" value="SelA-like"/>
</dbReference>
<dbReference type="SUPFAM" id="SSF53383">
    <property type="entry name" value="PLP-dependent transferases"/>
    <property type="match status" value="1"/>
</dbReference>
<evidence type="ECO:0000256" key="3">
    <source>
        <dbReference type="ARBA" id="ARBA00022679"/>
    </source>
</evidence>
<organism evidence="7">
    <name type="scientific">marine metagenome</name>
    <dbReference type="NCBI Taxonomy" id="408172"/>
    <lineage>
        <taxon>unclassified sequences</taxon>
        <taxon>metagenomes</taxon>
        <taxon>ecological metagenomes</taxon>
    </lineage>
</organism>
<evidence type="ECO:0000256" key="4">
    <source>
        <dbReference type="ARBA" id="ARBA00022898"/>
    </source>
</evidence>
<dbReference type="NCBIfam" id="TIGR00474">
    <property type="entry name" value="selA"/>
    <property type="match status" value="1"/>
</dbReference>
<protein>
    <recommendedName>
        <fullName evidence="8">L-seryl-tRNA selenium transferase N-terminal domain-containing protein</fullName>
    </recommendedName>
</protein>
<dbReference type="HAMAP" id="MF_00423">
    <property type="entry name" value="SelA"/>
    <property type="match status" value="1"/>
</dbReference>
<gene>
    <name evidence="7" type="ORF">METZ01_LOCUS53472</name>
</gene>
<dbReference type="InterPro" id="IPR004534">
    <property type="entry name" value="SelA_trans"/>
</dbReference>
<evidence type="ECO:0000256" key="1">
    <source>
        <dbReference type="ARBA" id="ARBA00001933"/>
    </source>
</evidence>
<dbReference type="GO" id="GO:0005737">
    <property type="term" value="C:cytoplasm"/>
    <property type="evidence" value="ECO:0007669"/>
    <property type="project" value="InterPro"/>
</dbReference>
<dbReference type="PANTHER" id="PTHR32328">
    <property type="entry name" value="L-SERYL-TRNA(SEC) SELENIUM TRANSFERASE"/>
    <property type="match status" value="1"/>
</dbReference>
<comment type="cofactor">
    <cofactor evidence="1">
        <name>pyridoxal 5'-phosphate</name>
        <dbReference type="ChEBI" id="CHEBI:597326"/>
    </cofactor>
</comment>